<dbReference type="SMART" id="SM00213">
    <property type="entry name" value="UBQ"/>
    <property type="match status" value="1"/>
</dbReference>
<accession>A0AAV2ETT9</accession>
<organism evidence="2 3">
    <name type="scientific">Linum trigynum</name>
    <dbReference type="NCBI Taxonomy" id="586398"/>
    <lineage>
        <taxon>Eukaryota</taxon>
        <taxon>Viridiplantae</taxon>
        <taxon>Streptophyta</taxon>
        <taxon>Embryophyta</taxon>
        <taxon>Tracheophyta</taxon>
        <taxon>Spermatophyta</taxon>
        <taxon>Magnoliopsida</taxon>
        <taxon>eudicotyledons</taxon>
        <taxon>Gunneridae</taxon>
        <taxon>Pentapetalae</taxon>
        <taxon>rosids</taxon>
        <taxon>fabids</taxon>
        <taxon>Malpighiales</taxon>
        <taxon>Linaceae</taxon>
        <taxon>Linum</taxon>
    </lineage>
</organism>
<dbReference type="SUPFAM" id="SSF54236">
    <property type="entry name" value="Ubiquitin-like"/>
    <property type="match status" value="1"/>
</dbReference>
<proteinExistence type="predicted"/>
<dbReference type="PROSITE" id="PS50053">
    <property type="entry name" value="UBIQUITIN_2"/>
    <property type="match status" value="1"/>
</dbReference>
<evidence type="ECO:0000313" key="2">
    <source>
        <dbReference type="EMBL" id="CAL1389351.1"/>
    </source>
</evidence>
<dbReference type="Gene3D" id="3.10.20.90">
    <property type="entry name" value="Phosphatidylinositol 3-kinase Catalytic Subunit, Chain A, domain 1"/>
    <property type="match status" value="1"/>
</dbReference>
<dbReference type="EMBL" id="OZ034818">
    <property type="protein sequence ID" value="CAL1389351.1"/>
    <property type="molecule type" value="Genomic_DNA"/>
</dbReference>
<feature type="domain" description="Ubiquitin-like" evidence="1">
    <location>
        <begin position="1"/>
        <end position="72"/>
    </location>
</feature>
<dbReference type="InterPro" id="IPR000626">
    <property type="entry name" value="Ubiquitin-like_dom"/>
</dbReference>
<sequence>MPAKLKILGTQLPISFSLNPQQTVSTVKQLIRTHYSVPVDRQTLRLHHGGGQLMSDDNTLESYGITDGQHVHRLILSVEPGPDVPIIVFLRSGQPQFTRWWAEISCKETTTLAQFKRLVADQLRWAEPDGMAIFRGGPGGRIDEEGNMGRIIREFLIVHGTILWVEFSTNVPQNGTRPPQPPAAAANM</sequence>
<dbReference type="Pfam" id="PF00240">
    <property type="entry name" value="ubiquitin"/>
    <property type="match status" value="1"/>
</dbReference>
<keyword evidence="3" id="KW-1185">Reference proteome</keyword>
<evidence type="ECO:0000313" key="3">
    <source>
        <dbReference type="Proteomes" id="UP001497516"/>
    </source>
</evidence>
<reference evidence="2 3" key="1">
    <citation type="submission" date="2024-04" db="EMBL/GenBank/DDBJ databases">
        <authorList>
            <person name="Fracassetti M."/>
        </authorList>
    </citation>
    <scope>NUCLEOTIDE SEQUENCE [LARGE SCALE GENOMIC DNA]</scope>
</reference>
<protein>
    <recommendedName>
        <fullName evidence="1">Ubiquitin-like domain-containing protein</fullName>
    </recommendedName>
</protein>
<name>A0AAV2ETT9_9ROSI</name>
<gene>
    <name evidence="2" type="ORF">LTRI10_LOCUS30217</name>
</gene>
<evidence type="ECO:0000259" key="1">
    <source>
        <dbReference type="PROSITE" id="PS50053"/>
    </source>
</evidence>
<dbReference type="Proteomes" id="UP001497516">
    <property type="component" value="Chromosome 5"/>
</dbReference>
<dbReference type="CDD" id="cd17039">
    <property type="entry name" value="Ubl_ubiquitin_like"/>
    <property type="match status" value="1"/>
</dbReference>
<dbReference type="InterPro" id="IPR029071">
    <property type="entry name" value="Ubiquitin-like_domsf"/>
</dbReference>
<dbReference type="AlphaFoldDB" id="A0AAV2ETT9"/>